<keyword evidence="4" id="KW-0997">Cell inner membrane</keyword>
<feature type="domain" description="Alanine dehydrogenase/pyridine nucleotide transhydrogenase NAD(H)-binding" evidence="14">
    <location>
        <begin position="196"/>
        <end position="361"/>
    </location>
</feature>
<evidence type="ECO:0000256" key="7">
    <source>
        <dbReference type="ARBA" id="ARBA00022857"/>
    </source>
</evidence>
<dbReference type="GO" id="GO:0006740">
    <property type="term" value="P:NADPH regeneration"/>
    <property type="evidence" value="ECO:0007669"/>
    <property type="project" value="TreeGrafter"/>
</dbReference>
<proteinExistence type="predicted"/>
<dbReference type="CDD" id="cd05304">
    <property type="entry name" value="Rubrum_tdh"/>
    <property type="match status" value="1"/>
</dbReference>
<dbReference type="InterPro" id="IPR026255">
    <property type="entry name" value="NADP_transhyd_a"/>
</dbReference>
<dbReference type="InterPro" id="IPR024605">
    <property type="entry name" value="NADP_transhyd_a_C"/>
</dbReference>
<dbReference type="InterPro" id="IPR007698">
    <property type="entry name" value="AlaDH/PNT_NAD(H)-bd"/>
</dbReference>
<dbReference type="SUPFAM" id="SSF51735">
    <property type="entry name" value="NAD(P)-binding Rossmann-fold domains"/>
    <property type="match status" value="1"/>
</dbReference>
<keyword evidence="9 13" id="KW-1133">Transmembrane helix</keyword>
<evidence type="ECO:0000259" key="15">
    <source>
        <dbReference type="SMART" id="SM01003"/>
    </source>
</evidence>
<dbReference type="Pfam" id="PF01262">
    <property type="entry name" value="AlaDh_PNT_C"/>
    <property type="match status" value="1"/>
</dbReference>
<feature type="transmembrane region" description="Helical" evidence="13">
    <location>
        <begin position="719"/>
        <end position="738"/>
    </location>
</feature>
<feature type="transmembrane region" description="Helical" evidence="13">
    <location>
        <begin position="627"/>
        <end position="645"/>
    </location>
</feature>
<dbReference type="PhylomeDB" id="R7QN92"/>
<dbReference type="InterPro" id="IPR034300">
    <property type="entry name" value="PNTB-like"/>
</dbReference>
<comment type="catalytic activity">
    <reaction evidence="12">
        <text>NAD(+) + NADPH + H(+)(in) = NADH + NADP(+) + H(+)(out)</text>
        <dbReference type="Rhea" id="RHEA:47992"/>
        <dbReference type="ChEBI" id="CHEBI:15378"/>
        <dbReference type="ChEBI" id="CHEBI:57540"/>
        <dbReference type="ChEBI" id="CHEBI:57783"/>
        <dbReference type="ChEBI" id="CHEBI:57945"/>
        <dbReference type="ChEBI" id="CHEBI:58349"/>
        <dbReference type="EC" id="7.1.1.1"/>
    </reaction>
</comment>
<keyword evidence="7" id="KW-0521">NADP</keyword>
<dbReference type="OMA" id="EQCREVD"/>
<dbReference type="NCBIfam" id="TIGR00561">
    <property type="entry name" value="pntA"/>
    <property type="match status" value="1"/>
</dbReference>
<dbReference type="STRING" id="2769.R7QN92"/>
<feature type="transmembrane region" description="Helical" evidence="13">
    <location>
        <begin position="836"/>
        <end position="855"/>
    </location>
</feature>
<keyword evidence="5 13" id="KW-0812">Transmembrane</keyword>
<sequence>MSSGARFLRLLRTPVRLPSRRFCAANAKPTAKPAAPEKAISASIPYANLSVGVAKETLASEARVALTPAGVATLRKAGLGAVLVEAGAGAPSEFSDAAYKAAGAKLVERNDALNADIVLAVRPPPNHLVDKLKDRAVLVSHIQPAVNEGLVEALRERGVTTLAMDQIPRTLSRAQAFDTLSSMANIAGYRAVIEAANVFGRFFTGQITAAGKIPPAKVLVIGGGVAGLSAVGTAKNMGAIVRVFDTRAAVEEQAKSLGAEFLKVDIKESGDGAGGYAKEMSKEYQEAQLELFRQQAKDIDIIISTALIPGKKAPVLITKDMVESMKPGSVTVDLAAEAGGNVETTVPGEIWRSPNGVSCIGYTDLPSRLAAQSSSLYSNNITKFLLSMGPQTTKVKGEFLIDHEDQAVRGALVTESGKNMWPAPPLPPPPPPKASAVKPVVPEVVVDPRQAAMSKAMATTGAVGGALALGVLSPNPATSSMLAKFGLASVCGYQTVWGVAPALHSPLMSVTNAISGLTAVGGLICMGGGFLPDSTATALAASAVLASAVNIGGGFTVTQRMLDMFKRPGDPEEHNDVFKYPTAALAVGSIAGITLGASEMANLAYLASSTACIGSIACLAQQKTARLGTTLGMMGVTGGVATALAAAPTTIPLLCQMLGTLGVGAAAGNFIAKNMKITELPQMVAAFHSLVGLAAVTTSAASFLATADPSHLDLVHKTSLYLATFVGAVTLTGSATAFGKLHGILKSAPLDLPSKNTINAGLAAGNAIAGLAFLASGNPTLGIACIAGSTAMAGVMGAHMTASIGGADMPVVITLLNSYSGVALVCEGFLLNNDLLTVVGALIASSGGILSYIMCQAMNRSLTNVILGGYGTTTKKKDAGDGPVLEHQEVDVPTVADALTMAKRITIVPGYGLAVANAQYAIADMVKTLREKGNIDVQFAIHPVAGRMPGQLNVLLAEAGVPYDIVHEMDEVADTLGDTDVALVIGANDTVSLAAEDPDSVLYGMPVIPVWNAKQVYILKRSLAAGYAGADNPLFFEPNSALLLADAKSSCEALKTKVNESFS</sequence>
<dbReference type="KEGG" id="ccp:CHC_T00008930001"/>
<dbReference type="RefSeq" id="XP_005719164.1">
    <property type="nucleotide sequence ID" value="XM_005719107.1"/>
</dbReference>
<dbReference type="Gramene" id="CDF39253">
    <property type="protein sequence ID" value="CDF39253"/>
    <property type="gene ID" value="CHC_T00008930001"/>
</dbReference>
<dbReference type="SUPFAM" id="SSF52283">
    <property type="entry name" value="Formate/glycerate dehydrogenase catalytic domain-like"/>
    <property type="match status" value="1"/>
</dbReference>
<accession>R7QN92</accession>
<dbReference type="Pfam" id="PF12769">
    <property type="entry name" value="PNTB_4TM"/>
    <property type="match status" value="1"/>
</dbReference>
<feature type="transmembrane region" description="Helical" evidence="13">
    <location>
        <begin position="537"/>
        <end position="557"/>
    </location>
</feature>
<dbReference type="SMART" id="SM01002">
    <property type="entry name" value="AlaDh_PNT_C"/>
    <property type="match status" value="1"/>
</dbReference>
<dbReference type="Proteomes" id="UP000012073">
    <property type="component" value="Unassembled WGS sequence"/>
</dbReference>
<protein>
    <recommendedName>
        <fullName evidence="2">proton-translocating NAD(P)(+) transhydrogenase</fullName>
        <ecNumber evidence="2">7.1.1.1</ecNumber>
    </recommendedName>
</protein>
<feature type="domain" description="Alanine dehydrogenase/pyridine nucleotide transhydrogenase N-terminal" evidence="15">
    <location>
        <begin position="52"/>
        <end position="187"/>
    </location>
</feature>
<dbReference type="OrthoDB" id="37244at2759"/>
<dbReference type="AlphaFoldDB" id="R7QN92"/>
<dbReference type="SUPFAM" id="SSF52467">
    <property type="entry name" value="DHS-like NAD/FAD-binding domain"/>
    <property type="match status" value="1"/>
</dbReference>
<evidence type="ECO:0000256" key="6">
    <source>
        <dbReference type="ARBA" id="ARBA00022741"/>
    </source>
</evidence>
<keyword evidence="8" id="KW-1278">Translocase</keyword>
<evidence type="ECO:0000256" key="2">
    <source>
        <dbReference type="ARBA" id="ARBA00012943"/>
    </source>
</evidence>
<evidence type="ECO:0000256" key="8">
    <source>
        <dbReference type="ARBA" id="ARBA00022967"/>
    </source>
</evidence>
<dbReference type="PANTHER" id="PTHR10160:SF19">
    <property type="entry name" value="PROTON-TRANSLOCATING NAD(P)(+) TRANSHYDROGENASE"/>
    <property type="match status" value="1"/>
</dbReference>
<dbReference type="InterPro" id="IPR036291">
    <property type="entry name" value="NAD(P)-bd_dom_sf"/>
</dbReference>
<dbReference type="GeneID" id="17326882"/>
<dbReference type="SMART" id="SM01003">
    <property type="entry name" value="AlaDh_PNT_N"/>
    <property type="match status" value="1"/>
</dbReference>
<dbReference type="InterPro" id="IPR029035">
    <property type="entry name" value="DHS-like_NAD/FAD-binding_dom"/>
</dbReference>
<dbReference type="InterPro" id="IPR007886">
    <property type="entry name" value="AlaDH/PNT_N"/>
</dbReference>
<dbReference type="PANTHER" id="PTHR10160">
    <property type="entry name" value="NAD(P) TRANSHYDROGENASE"/>
    <property type="match status" value="1"/>
</dbReference>
<feature type="transmembrane region" description="Helical" evidence="13">
    <location>
        <begin position="577"/>
        <end position="597"/>
    </location>
</feature>
<feature type="transmembrane region" description="Helical" evidence="13">
    <location>
        <begin position="781"/>
        <end position="799"/>
    </location>
</feature>
<dbReference type="GO" id="GO:0050661">
    <property type="term" value="F:NADP binding"/>
    <property type="evidence" value="ECO:0007669"/>
    <property type="project" value="TreeGrafter"/>
</dbReference>
<evidence type="ECO:0000256" key="1">
    <source>
        <dbReference type="ARBA" id="ARBA00004429"/>
    </source>
</evidence>
<evidence type="ECO:0000313" key="16">
    <source>
        <dbReference type="EMBL" id="CDF39253.1"/>
    </source>
</evidence>
<evidence type="ECO:0000256" key="3">
    <source>
        <dbReference type="ARBA" id="ARBA00022475"/>
    </source>
</evidence>
<dbReference type="NCBIfam" id="NF006942">
    <property type="entry name" value="PRK09424.1"/>
    <property type="match status" value="1"/>
</dbReference>
<evidence type="ECO:0000259" key="14">
    <source>
        <dbReference type="SMART" id="SM01002"/>
    </source>
</evidence>
<comment type="subcellular location">
    <subcellularLocation>
        <location evidence="1">Cell inner membrane</location>
        <topology evidence="1">Multi-pass membrane protein</topology>
    </subcellularLocation>
</comment>
<dbReference type="Pfam" id="PF02233">
    <property type="entry name" value="PNTB"/>
    <property type="match status" value="1"/>
</dbReference>
<organism evidence="16 17">
    <name type="scientific">Chondrus crispus</name>
    <name type="common">Carrageen Irish moss</name>
    <name type="synonym">Polymorpha crispa</name>
    <dbReference type="NCBI Taxonomy" id="2769"/>
    <lineage>
        <taxon>Eukaryota</taxon>
        <taxon>Rhodophyta</taxon>
        <taxon>Florideophyceae</taxon>
        <taxon>Rhodymeniophycidae</taxon>
        <taxon>Gigartinales</taxon>
        <taxon>Gigartinaceae</taxon>
        <taxon>Chondrus</taxon>
    </lineage>
</organism>
<gene>
    <name evidence="16" type="ORF">CHC_T00008930001</name>
</gene>
<feature type="transmembrane region" description="Helical" evidence="13">
    <location>
        <begin position="758"/>
        <end position="775"/>
    </location>
</feature>
<feature type="transmembrane region" description="Helical" evidence="13">
    <location>
        <begin position="684"/>
        <end position="707"/>
    </location>
</feature>
<feature type="transmembrane region" description="Helical" evidence="13">
    <location>
        <begin position="811"/>
        <end position="830"/>
    </location>
</feature>
<evidence type="ECO:0000256" key="13">
    <source>
        <dbReference type="SAM" id="Phobius"/>
    </source>
</evidence>
<dbReference type="EC" id="7.1.1.1" evidence="2"/>
<evidence type="ECO:0000313" key="17">
    <source>
        <dbReference type="Proteomes" id="UP000012073"/>
    </source>
</evidence>
<evidence type="ECO:0000256" key="11">
    <source>
        <dbReference type="ARBA" id="ARBA00023136"/>
    </source>
</evidence>
<dbReference type="FunFam" id="3.40.50.720:FF:000028">
    <property type="entry name" value="NAD(P) transhydrogenase subunit alpha"/>
    <property type="match status" value="1"/>
</dbReference>
<dbReference type="Gene3D" id="3.40.50.720">
    <property type="entry name" value="NAD(P)-binding Rossmann-like Domain"/>
    <property type="match status" value="2"/>
</dbReference>
<evidence type="ECO:0000256" key="5">
    <source>
        <dbReference type="ARBA" id="ARBA00022692"/>
    </source>
</evidence>
<evidence type="ECO:0000256" key="9">
    <source>
        <dbReference type="ARBA" id="ARBA00022989"/>
    </source>
</evidence>
<name>R7QN92_CHOCR</name>
<keyword evidence="3" id="KW-1003">Cell membrane</keyword>
<dbReference type="EMBL" id="HG002013">
    <property type="protein sequence ID" value="CDF39253.1"/>
    <property type="molecule type" value="Genomic_DNA"/>
</dbReference>
<keyword evidence="10" id="KW-0520">NAD</keyword>
<keyword evidence="17" id="KW-1185">Reference proteome</keyword>
<feature type="transmembrane region" description="Helical" evidence="13">
    <location>
        <begin position="510"/>
        <end position="531"/>
    </location>
</feature>
<dbReference type="Gene3D" id="3.40.50.1220">
    <property type="entry name" value="TPP-binding domain"/>
    <property type="match status" value="1"/>
</dbReference>
<keyword evidence="11 13" id="KW-0472">Membrane</keyword>
<reference evidence="17" key="1">
    <citation type="journal article" date="2013" name="Proc. Natl. Acad. Sci. U.S.A.">
        <title>Genome structure and metabolic features in the red seaweed Chondrus crispus shed light on evolution of the Archaeplastida.</title>
        <authorList>
            <person name="Collen J."/>
            <person name="Porcel B."/>
            <person name="Carre W."/>
            <person name="Ball S.G."/>
            <person name="Chaparro C."/>
            <person name="Tonon T."/>
            <person name="Barbeyron T."/>
            <person name="Michel G."/>
            <person name="Noel B."/>
            <person name="Valentin K."/>
            <person name="Elias M."/>
            <person name="Artiguenave F."/>
            <person name="Arun A."/>
            <person name="Aury J.M."/>
            <person name="Barbosa-Neto J.F."/>
            <person name="Bothwell J.H."/>
            <person name="Bouget F.Y."/>
            <person name="Brillet L."/>
            <person name="Cabello-Hurtado F."/>
            <person name="Capella-Gutierrez S."/>
            <person name="Charrier B."/>
            <person name="Cladiere L."/>
            <person name="Cock J.M."/>
            <person name="Coelho S.M."/>
            <person name="Colleoni C."/>
            <person name="Czjzek M."/>
            <person name="Da Silva C."/>
            <person name="Delage L."/>
            <person name="Denoeud F."/>
            <person name="Deschamps P."/>
            <person name="Dittami S.M."/>
            <person name="Gabaldon T."/>
            <person name="Gachon C.M."/>
            <person name="Groisillier A."/>
            <person name="Herve C."/>
            <person name="Jabbari K."/>
            <person name="Katinka M."/>
            <person name="Kloareg B."/>
            <person name="Kowalczyk N."/>
            <person name="Labadie K."/>
            <person name="Leblanc C."/>
            <person name="Lopez P.J."/>
            <person name="McLachlan D.H."/>
            <person name="Meslet-Cladiere L."/>
            <person name="Moustafa A."/>
            <person name="Nehr Z."/>
            <person name="Nyvall Collen P."/>
            <person name="Panaud O."/>
            <person name="Partensky F."/>
            <person name="Poulain J."/>
            <person name="Rensing S.A."/>
            <person name="Rousvoal S."/>
            <person name="Samson G."/>
            <person name="Symeonidi A."/>
            <person name="Weissenbach J."/>
            <person name="Zambounis A."/>
            <person name="Wincker P."/>
            <person name="Boyen C."/>
        </authorList>
    </citation>
    <scope>NUCLEOTIDE SEQUENCE [LARGE SCALE GENOMIC DNA]</scope>
    <source>
        <strain evidence="17">cv. Stackhouse</strain>
    </source>
</reference>
<dbReference type="Pfam" id="PF05222">
    <property type="entry name" value="AlaDh_PNT_N"/>
    <property type="match status" value="1"/>
</dbReference>
<evidence type="ECO:0000256" key="4">
    <source>
        <dbReference type="ARBA" id="ARBA00022519"/>
    </source>
</evidence>
<evidence type="ECO:0000256" key="10">
    <source>
        <dbReference type="ARBA" id="ARBA00023027"/>
    </source>
</evidence>
<evidence type="ECO:0000256" key="12">
    <source>
        <dbReference type="ARBA" id="ARBA00048202"/>
    </source>
</evidence>
<dbReference type="GO" id="GO:0005743">
    <property type="term" value="C:mitochondrial inner membrane"/>
    <property type="evidence" value="ECO:0007669"/>
    <property type="project" value="TreeGrafter"/>
</dbReference>
<dbReference type="GO" id="GO:0005886">
    <property type="term" value="C:plasma membrane"/>
    <property type="evidence" value="ECO:0007669"/>
    <property type="project" value="UniProtKB-SubCell"/>
</dbReference>
<dbReference type="GO" id="GO:0008750">
    <property type="term" value="F:proton-translocating NAD(P)+ transhydrogenase activity"/>
    <property type="evidence" value="ECO:0007669"/>
    <property type="project" value="UniProtKB-EC"/>
</dbReference>
<keyword evidence="6" id="KW-0547">Nucleotide-binding</keyword>
<feature type="transmembrane region" description="Helical" evidence="13">
    <location>
        <begin position="651"/>
        <end position="672"/>
    </location>
</feature>